<feature type="compositionally biased region" description="Polar residues" evidence="10">
    <location>
        <begin position="629"/>
        <end position="638"/>
    </location>
</feature>
<feature type="domain" description="Peptidase S59" evidence="11">
    <location>
        <begin position="919"/>
        <end position="1062"/>
    </location>
</feature>
<dbReference type="GO" id="GO:0034398">
    <property type="term" value="P:telomere tethering at nuclear periphery"/>
    <property type="evidence" value="ECO:0007669"/>
    <property type="project" value="TreeGrafter"/>
</dbReference>
<name>A0A6A5WRL7_9PLEO</name>
<dbReference type="Gene3D" id="1.10.10.2360">
    <property type="match status" value="1"/>
</dbReference>
<feature type="region of interest" description="Disordered" evidence="10">
    <location>
        <begin position="364"/>
        <end position="638"/>
    </location>
</feature>
<dbReference type="GO" id="GO:0017056">
    <property type="term" value="F:structural constituent of nuclear pore"/>
    <property type="evidence" value="ECO:0007669"/>
    <property type="project" value="InterPro"/>
</dbReference>
<feature type="compositionally biased region" description="Gly residues" evidence="10">
    <location>
        <begin position="53"/>
        <end position="72"/>
    </location>
</feature>
<proteinExistence type="inferred from homology"/>
<dbReference type="PROSITE" id="PS51434">
    <property type="entry name" value="NUP_C"/>
    <property type="match status" value="1"/>
</dbReference>
<keyword evidence="6" id="KW-0653">Protein transport</keyword>
<evidence type="ECO:0000256" key="9">
    <source>
        <dbReference type="ARBA" id="ARBA00023242"/>
    </source>
</evidence>
<feature type="compositionally biased region" description="Gly residues" evidence="10">
    <location>
        <begin position="148"/>
        <end position="179"/>
    </location>
</feature>
<feature type="compositionally biased region" description="Polar residues" evidence="10">
    <location>
        <begin position="859"/>
        <end position="886"/>
    </location>
</feature>
<feature type="compositionally biased region" description="Low complexity" evidence="10">
    <location>
        <begin position="619"/>
        <end position="628"/>
    </location>
</feature>
<evidence type="ECO:0000256" key="7">
    <source>
        <dbReference type="ARBA" id="ARBA00023010"/>
    </source>
</evidence>
<gene>
    <name evidence="12" type="ORF">P154DRAFT_519829</name>
</gene>
<comment type="similarity">
    <text evidence="2">Belongs to the nucleoporin GLFG family.</text>
</comment>
<dbReference type="FunFam" id="1.25.40.690:FF:000003">
    <property type="entry name" value="Nucleoporin SONB, putative"/>
    <property type="match status" value="1"/>
</dbReference>
<sequence>MSFGGSGGFGGFGSNNNQQSSGFGGGGGFGSSNTGFGSNNNTSAFGQSNTGGNPFGGGGNTSSPFGGGGGFGTNNNTTFGSKPFGATSGGGLFGGGASTSGNTFGGGFGSNTNTTASSGFGGGSTGGGLFGQNKTGFGASTGTGTGGMFGGGSTGTTGGFGTTNTTGGFGSSTTGGFGGAAQTPANNGTASTPFSAFQEKDGASSTQHFQTITFQQPYQNYSLDELRVVDYNQGRRYGNQNGQAGAFGQSTGFGGFGASNTNTSTGFGASSNTGGGLFGGGSNTGTGFGQSNTAGFGSNTAGFGSNTNTGGGMFGQNKPATGGLFGSTPTTQATGGGLFGASTTNTSTGFGSGFGSNATPAVGSSGGGLFGQQSQTQNKPFGSAFGASTTNTTSNPFGGGGGTSTGFGGQSTGGGLFGQQNQASSTPGFGSAQQTNTGSGLFGGGGGGGAFGQAQQNQTQAQPSGGLFGGGFGQNAQTQQKPGLFGASTTPANTGGGLFGNSAPAQQSGGLFGNTQNQNQNQGGGLFGAKPATTGGGLFGNTGGNAQNSTGGGMFGGLGTQNTQQNTGGGLFGAQQNQPKPTGGLFGNSTANTNTGGSLFGGGLGQSSNTGNLGGSLFGGQSQQQTQQPAMNNSMFNASGSSLLQTSMNTNPYGNDALFAGLATPQASPGPLATPLSSSQKNRKSAILPQHKLNPSASTRLLTPQGRKLGGNGYGFTYSTYGTPSSASSNSSPGHSTSLFSSGSLSRSLGKSLSTSNLRNSYTPETSILAPGAFSTTSRPYAGGSLKKLNINRSINTRVPLFAPHEPAPQPPKRVSFAGPANGDAADGIPNGPTNGAATNGATGSEIVLSRRDADENDSPPSSSTTTMNGDGPNGSSGRQEMQQVNGKELTPVPENGALTSRSSSSLNVQDVPQADPASGAYWSKPSLDQLRKMSRSELQRVQNFIVGRENFGVIQFNPNGTVDLTGVNLDKIFGDIVQITLRNAGVYIESTSVPKAPEGTGLNVPSRVTLMNSWPRRKKNAKAESGLSYQKHIERLRRVQGSTFEQYKTKTGEWIFAVPHFSGYGFDYDDDEESSELSAAPDTPAHPHNSSQMSSTPQEGSTVSPDQSSPDDTFDFQRRRRTRASLPGEFDDTFDEDEDVEMETQEESFLGERSVGSLDGQHDADYSEESESELVDEQNTARSVSGPVHTTEQRGAKDLDPFKDSLKLKSILKVTHPLKPAGTPSKSQVIFDDDWANQLQRTISPRKRDRQALRETQAEVFREDNIPKLSQSFGGQVISNGIDLMESLFGNTERNKALGSKRVGNGIEFPYPKRPKTSNDLDDMNENDRAFHSCNKPHFSETGTLIYSSKGTNNLEDGLFLAVQEPISGAGKDIRFTQLPTFPDANSPTLSILKDRTRITEVEGVPFATIRTDEPYLDFSDMAKAVSVDSSAGIHEQQVWQLLSLLFDETDEVPNDMTHELFEQHKERFRKDKLSEFWENLVSGDADRHVQQSKIPEEKAIAFLSGHNIPEACQSLLDGYDYHLATLIAQIGGDQVIRQDLAAQIEEWRRMNSLSEMEEPIRALYELASGNCAQSEGVAGGFGAKENKASSFAIAEQFGLDWRRAFGLRLWYGTLVDEPIEMAVAQFADALRDGREFVKPVPWFVEQEEDMGWDDPQAEDREDLLWGILKLYASTKMEVPANIEEVLAPENVSGNPLNTRLSFQLFQLFKSRLDDDKELIERKVGMPTVRGEGGARPSFLSSTASTSEKEGQSADPLIELGDKLTITYASSLHTQQHWMMALFVYTHLSSAHMREHHIRSLLAQFASRYAVDELDATYKYLTEELCIPVSWIHAAAALQAKTQGDDVSQTTHLIKAGNLEEAHEVLCRRVGPDSIVSRDYDALRELLGEFVPTPTNSPVDKTPFRRSTRGRPVQHPKEPVPGWSKGGQIYFDYVHLLDLASHISSYRIDEDLNKEVQALLSKLQHALELVARDRFDGRALEERVALSEIAKVVADMVAKYKYPDRSRVLKLPLTEDLWLRHSLDLSVGYYHAVIASGK</sequence>
<dbReference type="Pfam" id="PF04096">
    <property type="entry name" value="Nucleoporin2"/>
    <property type="match status" value="1"/>
</dbReference>
<reference evidence="12" key="1">
    <citation type="journal article" date="2020" name="Stud. Mycol.">
        <title>101 Dothideomycetes genomes: a test case for predicting lifestyles and emergence of pathogens.</title>
        <authorList>
            <person name="Haridas S."/>
            <person name="Albert R."/>
            <person name="Binder M."/>
            <person name="Bloem J."/>
            <person name="Labutti K."/>
            <person name="Salamov A."/>
            <person name="Andreopoulos B."/>
            <person name="Baker S."/>
            <person name="Barry K."/>
            <person name="Bills G."/>
            <person name="Bluhm B."/>
            <person name="Cannon C."/>
            <person name="Castanera R."/>
            <person name="Culley D."/>
            <person name="Daum C."/>
            <person name="Ezra D."/>
            <person name="Gonzalez J."/>
            <person name="Henrissat B."/>
            <person name="Kuo A."/>
            <person name="Liang C."/>
            <person name="Lipzen A."/>
            <person name="Lutzoni F."/>
            <person name="Magnuson J."/>
            <person name="Mondo S."/>
            <person name="Nolan M."/>
            <person name="Ohm R."/>
            <person name="Pangilinan J."/>
            <person name="Park H.-J."/>
            <person name="Ramirez L."/>
            <person name="Alfaro M."/>
            <person name="Sun H."/>
            <person name="Tritt A."/>
            <person name="Yoshinaga Y."/>
            <person name="Zwiers L.-H."/>
            <person name="Turgeon B."/>
            <person name="Goodwin S."/>
            <person name="Spatafora J."/>
            <person name="Crous P."/>
            <person name="Grigoriev I."/>
        </authorList>
    </citation>
    <scope>NUCLEOTIDE SEQUENCE</scope>
    <source>
        <strain evidence="12">CBS 123094</strain>
    </source>
</reference>
<keyword evidence="13" id="KW-1185">Reference proteome</keyword>
<protein>
    <recommendedName>
        <fullName evidence="11">Peptidase S59 domain-containing protein</fullName>
    </recommendedName>
</protein>
<feature type="compositionally biased region" description="Gly residues" evidence="10">
    <location>
        <begin position="397"/>
        <end position="417"/>
    </location>
</feature>
<evidence type="ECO:0000313" key="13">
    <source>
        <dbReference type="Proteomes" id="UP000799779"/>
    </source>
</evidence>
<feature type="compositionally biased region" description="Low complexity" evidence="10">
    <location>
        <begin position="31"/>
        <end position="52"/>
    </location>
</feature>
<dbReference type="Gene3D" id="3.30.1610.10">
    <property type="entry name" value="Peptidase S59, nucleoporin"/>
    <property type="match status" value="1"/>
</dbReference>
<feature type="compositionally biased region" description="Polar residues" evidence="10">
    <location>
        <begin position="474"/>
        <end position="493"/>
    </location>
</feature>
<feature type="region of interest" description="Disordered" evidence="10">
    <location>
        <begin position="723"/>
        <end position="777"/>
    </location>
</feature>
<feature type="region of interest" description="Disordered" evidence="10">
    <location>
        <begin position="1733"/>
        <end position="1754"/>
    </location>
</feature>
<feature type="region of interest" description="Disordered" evidence="10">
    <location>
        <begin position="307"/>
        <end position="340"/>
    </location>
</feature>
<feature type="region of interest" description="Disordered" evidence="10">
    <location>
        <begin position="1896"/>
        <end position="1920"/>
    </location>
</feature>
<feature type="compositionally biased region" description="Polar residues" evidence="10">
    <location>
        <begin position="183"/>
        <end position="195"/>
    </location>
</feature>
<feature type="compositionally biased region" description="Gly residues" evidence="10">
    <location>
        <begin position="1"/>
        <end position="13"/>
    </location>
</feature>
<feature type="region of interest" description="Disordered" evidence="10">
    <location>
        <begin position="148"/>
        <end position="203"/>
    </location>
</feature>
<dbReference type="GO" id="GO:0003723">
    <property type="term" value="F:RNA binding"/>
    <property type="evidence" value="ECO:0007669"/>
    <property type="project" value="TreeGrafter"/>
</dbReference>
<dbReference type="Pfam" id="PF13634">
    <property type="entry name" value="Nucleoporin_FG"/>
    <property type="match status" value="3"/>
</dbReference>
<dbReference type="Proteomes" id="UP000799779">
    <property type="component" value="Unassembled WGS sequence"/>
</dbReference>
<dbReference type="GO" id="GO:0044614">
    <property type="term" value="C:nuclear pore cytoplasmic filaments"/>
    <property type="evidence" value="ECO:0007669"/>
    <property type="project" value="TreeGrafter"/>
</dbReference>
<dbReference type="PANTHER" id="PTHR23198:SF6">
    <property type="entry name" value="NUCLEAR PORE COMPLEX PROTEIN NUP98-NUP96"/>
    <property type="match status" value="1"/>
</dbReference>
<dbReference type="Pfam" id="PF12110">
    <property type="entry name" value="Nup96"/>
    <property type="match status" value="1"/>
</dbReference>
<keyword evidence="8" id="KW-0906">Nuclear pore complex</keyword>
<feature type="compositionally biased region" description="Gly residues" evidence="10">
    <location>
        <begin position="550"/>
        <end position="559"/>
    </location>
</feature>
<dbReference type="GO" id="GO:0000973">
    <property type="term" value="P:post-transcriptional tethering of RNA polymerase II gene DNA at nuclear periphery"/>
    <property type="evidence" value="ECO:0007669"/>
    <property type="project" value="TreeGrafter"/>
</dbReference>
<feature type="compositionally biased region" description="Polar residues" evidence="10">
    <location>
        <begin position="421"/>
        <end position="433"/>
    </location>
</feature>
<evidence type="ECO:0000256" key="1">
    <source>
        <dbReference type="ARBA" id="ARBA00004567"/>
    </source>
</evidence>
<organism evidence="12 13">
    <name type="scientific">Amniculicola lignicola CBS 123094</name>
    <dbReference type="NCBI Taxonomy" id="1392246"/>
    <lineage>
        <taxon>Eukaryota</taxon>
        <taxon>Fungi</taxon>
        <taxon>Dikarya</taxon>
        <taxon>Ascomycota</taxon>
        <taxon>Pezizomycotina</taxon>
        <taxon>Dothideomycetes</taxon>
        <taxon>Pleosporomycetidae</taxon>
        <taxon>Pleosporales</taxon>
        <taxon>Amniculicolaceae</taxon>
        <taxon>Amniculicola</taxon>
    </lineage>
</organism>
<evidence type="ECO:0000256" key="6">
    <source>
        <dbReference type="ARBA" id="ARBA00022927"/>
    </source>
</evidence>
<dbReference type="GO" id="GO:0051028">
    <property type="term" value="P:mRNA transport"/>
    <property type="evidence" value="ECO:0007669"/>
    <property type="project" value="UniProtKB-KW"/>
</dbReference>
<dbReference type="EMBL" id="ML977571">
    <property type="protein sequence ID" value="KAF2003584.1"/>
    <property type="molecule type" value="Genomic_DNA"/>
</dbReference>
<feature type="region of interest" description="Disordered" evidence="10">
    <location>
        <begin position="1068"/>
        <end position="1199"/>
    </location>
</feature>
<feature type="compositionally biased region" description="Polar residues" evidence="10">
    <location>
        <begin position="1089"/>
        <end position="1111"/>
    </location>
</feature>
<evidence type="ECO:0000256" key="3">
    <source>
        <dbReference type="ARBA" id="ARBA00022448"/>
    </source>
</evidence>
<dbReference type="PANTHER" id="PTHR23198">
    <property type="entry name" value="NUCLEOPORIN"/>
    <property type="match status" value="1"/>
</dbReference>
<feature type="compositionally biased region" description="Polar residues" evidence="10">
    <location>
        <begin position="757"/>
        <end position="766"/>
    </location>
</feature>
<keyword evidence="9" id="KW-0539">Nucleus</keyword>
<dbReference type="GO" id="GO:0006606">
    <property type="term" value="P:protein import into nucleus"/>
    <property type="evidence" value="ECO:0007669"/>
    <property type="project" value="TreeGrafter"/>
</dbReference>
<feature type="compositionally biased region" description="Low complexity" evidence="10">
    <location>
        <begin position="452"/>
        <end position="465"/>
    </location>
</feature>
<keyword evidence="7" id="KW-0811">Translocation</keyword>
<accession>A0A6A5WRL7</accession>
<comment type="subcellular location">
    <subcellularLocation>
        <location evidence="1">Nucleus</location>
        <location evidence="1">Nuclear pore complex</location>
    </subcellularLocation>
</comment>
<dbReference type="InterPro" id="IPR007230">
    <property type="entry name" value="Nup98_auto-Pept-S59_dom"/>
</dbReference>
<feature type="region of interest" description="Disordered" evidence="10">
    <location>
        <begin position="801"/>
        <end position="924"/>
    </location>
</feature>
<evidence type="ECO:0000256" key="2">
    <source>
        <dbReference type="ARBA" id="ARBA00008926"/>
    </source>
</evidence>
<feature type="region of interest" description="Disordered" evidence="10">
    <location>
        <begin position="1"/>
        <end position="76"/>
    </location>
</feature>
<keyword evidence="3" id="KW-0813">Transport</keyword>
<dbReference type="InterPro" id="IPR021967">
    <property type="entry name" value="Nup98_C"/>
</dbReference>
<feature type="compositionally biased region" description="Gly residues" evidence="10">
    <location>
        <begin position="440"/>
        <end position="451"/>
    </location>
</feature>
<evidence type="ECO:0000259" key="11">
    <source>
        <dbReference type="PROSITE" id="PS51434"/>
    </source>
</evidence>
<evidence type="ECO:0000256" key="5">
    <source>
        <dbReference type="ARBA" id="ARBA00022816"/>
    </source>
</evidence>
<feature type="compositionally biased region" description="Acidic residues" evidence="10">
    <location>
        <begin position="1167"/>
        <end position="1177"/>
    </location>
</feature>
<feature type="compositionally biased region" description="Gly residues" evidence="10">
    <location>
        <begin position="534"/>
        <end position="543"/>
    </location>
</feature>
<evidence type="ECO:0000313" key="12">
    <source>
        <dbReference type="EMBL" id="KAF2003584.1"/>
    </source>
</evidence>
<feature type="compositionally biased region" description="Basic residues" evidence="10">
    <location>
        <begin position="1905"/>
        <end position="1915"/>
    </location>
</feature>
<dbReference type="InterPro" id="IPR036903">
    <property type="entry name" value="Nup98_auto-Pept-S59_dom_sf"/>
</dbReference>
<dbReference type="OrthoDB" id="3797628at2759"/>
<feature type="compositionally biased region" description="Polar residues" evidence="10">
    <location>
        <begin position="693"/>
        <end position="702"/>
    </location>
</feature>
<feature type="compositionally biased region" description="Polar residues" evidence="10">
    <location>
        <begin position="832"/>
        <end position="843"/>
    </location>
</feature>
<feature type="compositionally biased region" description="Polar residues" evidence="10">
    <location>
        <begin position="898"/>
        <end position="911"/>
    </location>
</feature>
<keyword evidence="5" id="KW-0509">mRNA transport</keyword>
<dbReference type="GO" id="GO:0008139">
    <property type="term" value="F:nuclear localization sequence binding"/>
    <property type="evidence" value="ECO:0007669"/>
    <property type="project" value="TreeGrafter"/>
</dbReference>
<evidence type="ECO:0000256" key="10">
    <source>
        <dbReference type="SAM" id="MobiDB-lite"/>
    </source>
</evidence>
<dbReference type="SUPFAM" id="SSF82215">
    <property type="entry name" value="C-terminal autoproteolytic domain of nucleoporin nup98"/>
    <property type="match status" value="1"/>
</dbReference>
<dbReference type="GO" id="GO:0006405">
    <property type="term" value="P:RNA export from nucleus"/>
    <property type="evidence" value="ECO:0007669"/>
    <property type="project" value="TreeGrafter"/>
</dbReference>
<feature type="region of interest" description="Disordered" evidence="10">
    <location>
        <begin position="666"/>
        <end position="708"/>
    </location>
</feature>
<evidence type="ECO:0000256" key="8">
    <source>
        <dbReference type="ARBA" id="ARBA00023132"/>
    </source>
</evidence>
<evidence type="ECO:0000256" key="4">
    <source>
        <dbReference type="ARBA" id="ARBA00022813"/>
    </source>
</evidence>
<keyword evidence="4" id="KW-0068">Autocatalytic cleavage</keyword>
<dbReference type="InterPro" id="IPR025574">
    <property type="entry name" value="Nucleoporin_FG_rpt"/>
</dbReference>
<dbReference type="Gene3D" id="1.25.40.690">
    <property type="match status" value="1"/>
</dbReference>
<feature type="compositionally biased region" description="Acidic residues" evidence="10">
    <location>
        <begin position="1130"/>
        <end position="1147"/>
    </location>
</feature>
<dbReference type="InterPro" id="IPR037665">
    <property type="entry name" value="Nucleoporin_S59-like"/>
</dbReference>
<feature type="compositionally biased region" description="Low complexity" evidence="10">
    <location>
        <begin position="723"/>
        <end position="756"/>
    </location>
</feature>